<organism evidence="1 2">
    <name type="scientific">Rotaria sordida</name>
    <dbReference type="NCBI Taxonomy" id="392033"/>
    <lineage>
        <taxon>Eukaryota</taxon>
        <taxon>Metazoa</taxon>
        <taxon>Spiralia</taxon>
        <taxon>Gnathifera</taxon>
        <taxon>Rotifera</taxon>
        <taxon>Eurotatoria</taxon>
        <taxon>Bdelloidea</taxon>
        <taxon>Philodinida</taxon>
        <taxon>Philodinidae</taxon>
        <taxon>Rotaria</taxon>
    </lineage>
</organism>
<name>A0A814RYU5_9BILA</name>
<sequence length="288" mass="33821">MEIKIHDVNNKEGEIDVLVDSFRSPFWLEEHGWLVRCDWMPDKQYTYAILYTLPYVFDSFDFNVPILSKSTSPHHDNHWPYNCVRNLHCNMPLTGELSMCHFQFRNIHSISLKLPVNDQFWSIVSRLDQLTSLNVLFDNDSDMGQSQLESLLNRTSRLYSLRIKSCSPSTQQVLLTGKSRNLSILRLFSQGYSQCFYNQACIALSASSLGMQCEILQIKVNNRTDIITLINRMTKLRALYVYCCDDKRNEKSTMTNDELVEWLQQHLPPTCTISRDKHLFYMIRIWIR</sequence>
<proteinExistence type="predicted"/>
<reference evidence="1" key="1">
    <citation type="submission" date="2021-02" db="EMBL/GenBank/DDBJ databases">
        <authorList>
            <person name="Nowell W R."/>
        </authorList>
    </citation>
    <scope>NUCLEOTIDE SEQUENCE</scope>
</reference>
<evidence type="ECO:0000313" key="1">
    <source>
        <dbReference type="EMBL" id="CAF1139793.1"/>
    </source>
</evidence>
<comment type="caution">
    <text evidence="1">The sequence shown here is derived from an EMBL/GenBank/DDBJ whole genome shotgun (WGS) entry which is preliminary data.</text>
</comment>
<dbReference type="AlphaFoldDB" id="A0A814RYU5"/>
<dbReference type="EMBL" id="CAJNOH010000870">
    <property type="protein sequence ID" value="CAF1139793.1"/>
    <property type="molecule type" value="Genomic_DNA"/>
</dbReference>
<accession>A0A814RYU5</accession>
<dbReference type="Proteomes" id="UP000663854">
    <property type="component" value="Unassembled WGS sequence"/>
</dbReference>
<protein>
    <submittedName>
        <fullName evidence="1">Uncharacterized protein</fullName>
    </submittedName>
</protein>
<evidence type="ECO:0000313" key="2">
    <source>
        <dbReference type="Proteomes" id="UP000663854"/>
    </source>
</evidence>
<gene>
    <name evidence="1" type="ORF">PYM288_LOCUS21648</name>
</gene>